<dbReference type="Pfam" id="PF01582">
    <property type="entry name" value="TIR"/>
    <property type="match status" value="1"/>
</dbReference>
<evidence type="ECO:0000313" key="8">
    <source>
        <dbReference type="EMBL" id="WAR04222.1"/>
    </source>
</evidence>
<protein>
    <submittedName>
        <fullName evidence="8">TLR4-like protein</fullName>
    </submittedName>
</protein>
<evidence type="ECO:0000256" key="3">
    <source>
        <dbReference type="ARBA" id="ARBA00022729"/>
    </source>
</evidence>
<proteinExistence type="predicted"/>
<dbReference type="InterPro" id="IPR000515">
    <property type="entry name" value="MetI-like"/>
</dbReference>
<keyword evidence="4 6" id="KW-1133">Transmembrane helix</keyword>
<dbReference type="CDD" id="cd06261">
    <property type="entry name" value="TM_PBP2"/>
    <property type="match status" value="1"/>
</dbReference>
<reference evidence="8" key="1">
    <citation type="submission" date="2022-11" db="EMBL/GenBank/DDBJ databases">
        <title>Centuries of genome instability and evolution in soft-shell clam transmissible cancer (bioRxiv).</title>
        <authorList>
            <person name="Hart S.F.M."/>
            <person name="Yonemitsu M.A."/>
            <person name="Giersch R.M."/>
            <person name="Beal B.F."/>
            <person name="Arriagada G."/>
            <person name="Davis B.W."/>
            <person name="Ostrander E.A."/>
            <person name="Goff S.P."/>
            <person name="Metzger M.J."/>
        </authorList>
    </citation>
    <scope>NUCLEOTIDE SEQUENCE</scope>
    <source>
        <strain evidence="8">MELC-2E11</strain>
        <tissue evidence="8">Siphon/mantle</tissue>
    </source>
</reference>
<gene>
    <name evidence="8" type="ORF">MAR_019591</name>
</gene>
<name>A0ABY7E2H2_MYAAR</name>
<dbReference type="SUPFAM" id="SSF52200">
    <property type="entry name" value="Toll/Interleukin receptor TIR domain"/>
    <property type="match status" value="1"/>
</dbReference>
<keyword evidence="5 6" id="KW-0472">Membrane</keyword>
<dbReference type="InterPro" id="IPR035897">
    <property type="entry name" value="Toll_tir_struct_dom_sf"/>
</dbReference>
<evidence type="ECO:0000256" key="2">
    <source>
        <dbReference type="ARBA" id="ARBA00022692"/>
    </source>
</evidence>
<comment type="subcellular location">
    <subcellularLocation>
        <location evidence="1">Membrane</location>
        <topology evidence="1">Multi-pass membrane protein</topology>
    </subcellularLocation>
</comment>
<evidence type="ECO:0000313" key="9">
    <source>
        <dbReference type="Proteomes" id="UP001164746"/>
    </source>
</evidence>
<dbReference type="Proteomes" id="UP001164746">
    <property type="component" value="Chromosome 5"/>
</dbReference>
<dbReference type="PANTHER" id="PTHR24365">
    <property type="entry name" value="TOLL-LIKE RECEPTOR"/>
    <property type="match status" value="1"/>
</dbReference>
<keyword evidence="9" id="KW-1185">Reference proteome</keyword>
<sequence length="244" mass="28952">MKQIDKITKRKLLLINLANNNFKCNCTDIEFVRYIQQKILVHDLKKECASYTLLIVVASILVSAFLSILTGGIIYRYRWDLRYLYYSTKFRMKGYMPVDADQNRFRHDVFVSYNDQERHFVIVDLLHELEKSRSLKLCIHERDFFLGGMVTENIVYAINNSRKTDTSFNGAHGKPLVQIRVEHGQDEGNQDWNKCPVYRLDGRNHDNLPLEVIDAIRNHTYIQHPREREHMNMFWDRLHTATTE</sequence>
<keyword evidence="2 6" id="KW-0812">Transmembrane</keyword>
<organism evidence="8 9">
    <name type="scientific">Mya arenaria</name>
    <name type="common">Soft-shell clam</name>
    <dbReference type="NCBI Taxonomy" id="6604"/>
    <lineage>
        <taxon>Eukaryota</taxon>
        <taxon>Metazoa</taxon>
        <taxon>Spiralia</taxon>
        <taxon>Lophotrochozoa</taxon>
        <taxon>Mollusca</taxon>
        <taxon>Bivalvia</taxon>
        <taxon>Autobranchia</taxon>
        <taxon>Heteroconchia</taxon>
        <taxon>Euheterodonta</taxon>
        <taxon>Imparidentia</taxon>
        <taxon>Neoheterodontei</taxon>
        <taxon>Myida</taxon>
        <taxon>Myoidea</taxon>
        <taxon>Myidae</taxon>
        <taxon>Mya</taxon>
    </lineage>
</organism>
<dbReference type="PANTHER" id="PTHR24365:SF530">
    <property type="entry name" value="MSTPROX-RELATED"/>
    <property type="match status" value="1"/>
</dbReference>
<dbReference type="Gene3D" id="3.40.50.10140">
    <property type="entry name" value="Toll/interleukin-1 receptor homology (TIR) domain"/>
    <property type="match status" value="1"/>
</dbReference>
<evidence type="ECO:0000256" key="5">
    <source>
        <dbReference type="ARBA" id="ARBA00023136"/>
    </source>
</evidence>
<feature type="transmembrane region" description="Helical" evidence="6">
    <location>
        <begin position="51"/>
        <end position="75"/>
    </location>
</feature>
<dbReference type="EMBL" id="CP111016">
    <property type="protein sequence ID" value="WAR04222.1"/>
    <property type="molecule type" value="Genomic_DNA"/>
</dbReference>
<evidence type="ECO:0000259" key="7">
    <source>
        <dbReference type="Pfam" id="PF01582"/>
    </source>
</evidence>
<evidence type="ECO:0000256" key="1">
    <source>
        <dbReference type="ARBA" id="ARBA00004141"/>
    </source>
</evidence>
<evidence type="ECO:0000256" key="4">
    <source>
        <dbReference type="ARBA" id="ARBA00022989"/>
    </source>
</evidence>
<accession>A0ABY7E2H2</accession>
<feature type="domain" description="TIR" evidence="7">
    <location>
        <begin position="107"/>
        <end position="163"/>
    </location>
</feature>
<dbReference type="InterPro" id="IPR000157">
    <property type="entry name" value="TIR_dom"/>
</dbReference>
<keyword evidence="3" id="KW-0732">Signal</keyword>
<evidence type="ECO:0000256" key="6">
    <source>
        <dbReference type="SAM" id="Phobius"/>
    </source>
</evidence>